<feature type="transmembrane region" description="Helical" evidence="2">
    <location>
        <begin position="221"/>
        <end position="243"/>
    </location>
</feature>
<feature type="compositionally biased region" description="Polar residues" evidence="1">
    <location>
        <begin position="1"/>
        <end position="11"/>
    </location>
</feature>
<feature type="compositionally biased region" description="Basic and acidic residues" evidence="1">
    <location>
        <begin position="618"/>
        <end position="630"/>
    </location>
</feature>
<dbReference type="EMBL" id="ASGP02000006">
    <property type="protein sequence ID" value="KAH9502024.1"/>
    <property type="molecule type" value="Genomic_DNA"/>
</dbReference>
<keyword evidence="2" id="KW-1133">Transmembrane helix</keyword>
<comment type="caution">
    <text evidence="3">The sequence shown here is derived from an EMBL/GenBank/DDBJ whole genome shotgun (WGS) entry which is preliminary data.</text>
</comment>
<feature type="region of interest" description="Disordered" evidence="1">
    <location>
        <begin position="572"/>
        <end position="654"/>
    </location>
</feature>
<protein>
    <submittedName>
        <fullName evidence="3">Uncharacterized protein</fullName>
    </submittedName>
</protein>
<evidence type="ECO:0000313" key="3">
    <source>
        <dbReference type="EMBL" id="KAH9502024.1"/>
    </source>
</evidence>
<feature type="region of interest" description="Disordered" evidence="1">
    <location>
        <begin position="1"/>
        <end position="21"/>
    </location>
</feature>
<feature type="compositionally biased region" description="Polar residues" evidence="1">
    <location>
        <begin position="384"/>
        <end position="401"/>
    </location>
</feature>
<proteinExistence type="predicted"/>
<evidence type="ECO:0000256" key="1">
    <source>
        <dbReference type="SAM" id="MobiDB-lite"/>
    </source>
</evidence>
<sequence length="719" mass="82335">MNSSQLQQLQKNGHRSNDRNIENELKLARKSQSKRKSEMMINQYHRHHPSKMMNKLEQCCCNNLQIFKYILIILAIIGSLFGSILLTIAGDPPYNQGAIYQYSDLMRLIVGMHQNLLDLQSMKRMNDHNNAKQSTPTTAAAFVPSSMMIEKRDTRTKLNEIFHFELLHDLARSGQENLKRFNENQFGRFLQQWLPMKHTDFQSQNPILDDANFYWNNYSTFQIAFITLLLLSNSLLLLTWIFFKILKNFQKSRYKQNRIVDDNKVVAADQLRMERKQFMNEQLENVRKFRHFRQTHVKHRMVLITLLFQLALIIILLCRPNIFVIVLHQVSFLLLSMGCLASTSISCSSSMVKSKSAIDGCGMTIDEKSPSINSGIKIDGKIPTVSSGTTQIPDVSVQSPSMGKIPSSKHKKHRRQRSPPSRPVQSPLNERRVKNETIIGSNLQNHDDKYPDDKNPFEISMKNPIKIVKIKNPIEKLEIQSPINDISIPETSAVSIPNFNVENVEFPKISLIKNSDNVTTIDTGTFDSSSTKNPIESPTLKDLLEVKLPKMDQINISLPNISATNPIIDISSSSSLGQSNPIDDNSIEIKSPKIKPLNISSSSDDKNPDMTIISIKNPFDDDHGDHDDRNHHHHHQHDHDNHFDDDDEINNDNNNMRRRLRHSSKQQQQQNQTNKLIESIVNEIDQDVEDDDDEEIEPICSVCSNVNSPTTTILSSRFY</sequence>
<evidence type="ECO:0000313" key="4">
    <source>
        <dbReference type="Proteomes" id="UP000790347"/>
    </source>
</evidence>
<name>A0A922KY24_DERFA</name>
<feature type="transmembrane region" description="Helical" evidence="2">
    <location>
        <begin position="69"/>
        <end position="89"/>
    </location>
</feature>
<reference evidence="3" key="2">
    <citation type="journal article" date="2022" name="Res Sq">
        <title>Comparative Genomics Reveals Insights into the Divergent Evolution of Astigmatic Mites and Household Pest Adaptations.</title>
        <authorList>
            <person name="Xiong Q."/>
            <person name="Wan A.T.-Y."/>
            <person name="Liu X.-Y."/>
            <person name="Fung C.S.-H."/>
            <person name="Xiao X."/>
            <person name="Malainual N."/>
            <person name="Hou J."/>
            <person name="Wang L."/>
            <person name="Wang M."/>
            <person name="Yang K."/>
            <person name="Cui Y."/>
            <person name="Leung E."/>
            <person name="Nong W."/>
            <person name="Shin S.-K."/>
            <person name="Au S."/>
            <person name="Jeong K.Y."/>
            <person name="Chew F.T."/>
            <person name="Hui J."/>
            <person name="Leung T.F."/>
            <person name="Tungtrongchitr A."/>
            <person name="Zhong N."/>
            <person name="Liu Z."/>
            <person name="Tsui S."/>
        </authorList>
    </citation>
    <scope>NUCLEOTIDE SEQUENCE</scope>
    <source>
        <strain evidence="3">Derf</strain>
        <tissue evidence="3">Whole organism</tissue>
    </source>
</reference>
<dbReference type="Proteomes" id="UP000790347">
    <property type="component" value="Unassembled WGS sequence"/>
</dbReference>
<feature type="region of interest" description="Disordered" evidence="1">
    <location>
        <begin position="383"/>
        <end position="452"/>
    </location>
</feature>
<dbReference type="AlphaFoldDB" id="A0A922KY24"/>
<evidence type="ECO:0000256" key="2">
    <source>
        <dbReference type="SAM" id="Phobius"/>
    </source>
</evidence>
<keyword evidence="2" id="KW-0472">Membrane</keyword>
<feature type="transmembrane region" description="Helical" evidence="2">
    <location>
        <begin position="297"/>
        <end position="316"/>
    </location>
</feature>
<feature type="compositionally biased region" description="Basic residues" evidence="1">
    <location>
        <begin position="407"/>
        <end position="417"/>
    </location>
</feature>
<gene>
    <name evidence="3" type="ORF">DERF_012825</name>
</gene>
<keyword evidence="4" id="KW-1185">Reference proteome</keyword>
<reference evidence="3" key="1">
    <citation type="submission" date="2013-05" db="EMBL/GenBank/DDBJ databases">
        <authorList>
            <person name="Yim A.K.Y."/>
            <person name="Chan T.F."/>
            <person name="Ji K.M."/>
            <person name="Liu X.Y."/>
            <person name="Zhou J.W."/>
            <person name="Li R.Q."/>
            <person name="Yang K.Y."/>
            <person name="Li J."/>
            <person name="Li M."/>
            <person name="Law P.T.W."/>
            <person name="Wu Y.L."/>
            <person name="Cai Z.L."/>
            <person name="Qin H."/>
            <person name="Bao Y."/>
            <person name="Leung R.K.K."/>
            <person name="Ng P.K.S."/>
            <person name="Zou J."/>
            <person name="Zhong X.J."/>
            <person name="Ran P.X."/>
            <person name="Zhong N.S."/>
            <person name="Liu Z.G."/>
            <person name="Tsui S.K.W."/>
        </authorList>
    </citation>
    <scope>NUCLEOTIDE SEQUENCE</scope>
    <source>
        <strain evidence="3">Derf</strain>
        <tissue evidence="3">Whole organism</tissue>
    </source>
</reference>
<accession>A0A922KY24</accession>
<keyword evidence="2" id="KW-0812">Transmembrane</keyword>
<organism evidence="3 4">
    <name type="scientific">Dermatophagoides farinae</name>
    <name type="common">American house dust mite</name>
    <dbReference type="NCBI Taxonomy" id="6954"/>
    <lineage>
        <taxon>Eukaryota</taxon>
        <taxon>Metazoa</taxon>
        <taxon>Ecdysozoa</taxon>
        <taxon>Arthropoda</taxon>
        <taxon>Chelicerata</taxon>
        <taxon>Arachnida</taxon>
        <taxon>Acari</taxon>
        <taxon>Acariformes</taxon>
        <taxon>Sarcoptiformes</taxon>
        <taxon>Astigmata</taxon>
        <taxon>Psoroptidia</taxon>
        <taxon>Analgoidea</taxon>
        <taxon>Pyroglyphidae</taxon>
        <taxon>Dermatophagoidinae</taxon>
        <taxon>Dermatophagoides</taxon>
    </lineage>
</organism>